<evidence type="ECO:0000313" key="2">
    <source>
        <dbReference type="EMBL" id="KAA1064572.1"/>
    </source>
</evidence>
<proteinExistence type="predicted"/>
<feature type="compositionally biased region" description="Polar residues" evidence="1">
    <location>
        <begin position="109"/>
        <end position="120"/>
    </location>
</feature>
<evidence type="ECO:0000256" key="1">
    <source>
        <dbReference type="SAM" id="MobiDB-lite"/>
    </source>
</evidence>
<keyword evidence="3" id="KW-1185">Reference proteome</keyword>
<dbReference type="EMBL" id="VSWC01000197">
    <property type="protein sequence ID" value="KAA1064572.1"/>
    <property type="molecule type" value="Genomic_DNA"/>
</dbReference>
<evidence type="ECO:0000313" key="3">
    <source>
        <dbReference type="Proteomes" id="UP000324748"/>
    </source>
</evidence>
<feature type="compositionally biased region" description="Basic and acidic residues" evidence="1">
    <location>
        <begin position="127"/>
        <end position="139"/>
    </location>
</feature>
<dbReference type="Proteomes" id="UP000324748">
    <property type="component" value="Unassembled WGS sequence"/>
</dbReference>
<accession>A0A5B0LJ04</accession>
<gene>
    <name evidence="2" type="ORF">PGT21_008358</name>
</gene>
<dbReference type="AlphaFoldDB" id="A0A5B0LJ04"/>
<comment type="caution">
    <text evidence="2">The sequence shown here is derived from an EMBL/GenBank/DDBJ whole genome shotgun (WGS) entry which is preliminary data.</text>
</comment>
<organism evidence="2 3">
    <name type="scientific">Puccinia graminis f. sp. tritici</name>
    <dbReference type="NCBI Taxonomy" id="56615"/>
    <lineage>
        <taxon>Eukaryota</taxon>
        <taxon>Fungi</taxon>
        <taxon>Dikarya</taxon>
        <taxon>Basidiomycota</taxon>
        <taxon>Pucciniomycotina</taxon>
        <taxon>Pucciniomycetes</taxon>
        <taxon>Pucciniales</taxon>
        <taxon>Pucciniaceae</taxon>
        <taxon>Puccinia</taxon>
    </lineage>
</organism>
<reference evidence="2 3" key="1">
    <citation type="submission" date="2019-05" db="EMBL/GenBank/DDBJ databases">
        <title>Emergence of the Ug99 lineage of the wheat stem rust pathogen through somatic hybridization.</title>
        <authorList>
            <person name="Li F."/>
            <person name="Upadhyaya N.M."/>
            <person name="Sperschneider J."/>
            <person name="Matny O."/>
            <person name="Nguyen-Phuc H."/>
            <person name="Mago R."/>
            <person name="Raley C."/>
            <person name="Miller M.E."/>
            <person name="Silverstein K.A.T."/>
            <person name="Henningsen E."/>
            <person name="Hirsch C.D."/>
            <person name="Visser B."/>
            <person name="Pretorius Z.A."/>
            <person name="Steffenson B.J."/>
            <person name="Schwessinger B."/>
            <person name="Dodds P.N."/>
            <person name="Figueroa M."/>
        </authorList>
    </citation>
    <scope>NUCLEOTIDE SEQUENCE [LARGE SCALE GENOMIC DNA]</scope>
    <source>
        <strain evidence="2">21-0</strain>
    </source>
</reference>
<dbReference type="OrthoDB" id="2500347at2759"/>
<protein>
    <submittedName>
        <fullName evidence="2">Uncharacterized protein</fullName>
    </submittedName>
</protein>
<feature type="region of interest" description="Disordered" evidence="1">
    <location>
        <begin position="104"/>
        <end position="143"/>
    </location>
</feature>
<name>A0A5B0LJ04_PUCGR</name>
<sequence length="662" mass="75247">MDLFFQFHTCTSANTFCHEGVKQGVFSAPILLSNISSGESQPLISPSNLFDCCLGLDEESMHYRVFSCLYLPLLHHFLVGIIHSSPLFDLNCLPIAEEEELQVAAHTLSPPSSISKSPNMNPEEPTDAGRLKDDQEGLFRPHPSSSWPHVWKLDWTNPSFITQVSSHDGSGRKTLVATESNSGISQLAPNLLHSQDDGSVSVSSERVSDMEEWTAREPKGKKARHNLIRLDTSSLKSFYYSSKNQILIAVIKDAQSSFEKRVNSEDYHVNTFRNEDIHPRLRFAMVNGSKGRIFRVLGKSRDVVQSAYTLMAHYKRLIAYIYELHQTLLSRLNLSPPVQRLQHARLFKWLETEIFEPADHRLPVIGIVPKKLSSWADIPEERLGETWIRLITYFCEKKSEQGQQELTTKTAGYIVETYQDQHEDEYIAASRPSTVNKSSLDRLLQDERFQKARSVLTSLMVDNSEIEFVIGQPLRQSARSDQLISSYCSQLQGIWGKESLNRNGSRSVHPTVRLAAYFLENMPDYAHLRIVTAQSVLLPMEMNVSMFKSFLKLVHHLHFKFLKSIGNLGPEKNINLKDIYEWIIGKVLKPLKPSSSLPIIGPIVVNSKIAPWEEFSNEGLELFEPVQIKLIEYFSLANMPDEDIKTTAAFVLAKFYQEHGQL</sequence>